<evidence type="ECO:0000256" key="4">
    <source>
        <dbReference type="ARBA" id="ARBA00022827"/>
    </source>
</evidence>
<dbReference type="Gene3D" id="6.10.250.600">
    <property type="match status" value="1"/>
</dbReference>
<feature type="domain" description="Adaptive response protein AidB N-terminal" evidence="8">
    <location>
        <begin position="12"/>
        <end position="160"/>
    </location>
</feature>
<feature type="domain" description="Acyl-CoA oxidase/dehydrogenase middle" evidence="7">
    <location>
        <begin position="170"/>
        <end position="267"/>
    </location>
</feature>
<evidence type="ECO:0000313" key="10">
    <source>
        <dbReference type="EMBL" id="KFA94543.1"/>
    </source>
</evidence>
<gene>
    <name evidence="10" type="ORF">Q664_01840</name>
</gene>
<evidence type="ECO:0000259" key="9">
    <source>
        <dbReference type="Pfam" id="PF22217"/>
    </source>
</evidence>
<dbReference type="InterPro" id="IPR041504">
    <property type="entry name" value="AidB_N"/>
</dbReference>
<evidence type="ECO:0000256" key="3">
    <source>
        <dbReference type="ARBA" id="ARBA00022630"/>
    </source>
</evidence>
<reference evidence="10 11" key="1">
    <citation type="submission" date="2014-07" db="EMBL/GenBank/DDBJ databases">
        <title>Draft Genome Sequence of Gephyronic Acid Producer, Cystobacter violaceus Strain Cb vi76.</title>
        <authorList>
            <person name="Stevens D.C."/>
            <person name="Young J."/>
            <person name="Carmichael R."/>
            <person name="Tan J."/>
            <person name="Taylor R.E."/>
        </authorList>
    </citation>
    <scope>NUCLEOTIDE SEQUENCE [LARGE SCALE GENOMIC DNA]</scope>
    <source>
        <strain evidence="10 11">Cb vi76</strain>
    </source>
</reference>
<evidence type="ECO:0000313" key="11">
    <source>
        <dbReference type="Proteomes" id="UP000028547"/>
    </source>
</evidence>
<evidence type="ECO:0000256" key="5">
    <source>
        <dbReference type="RuleBase" id="RU362125"/>
    </source>
</evidence>
<dbReference type="InterPro" id="IPR009075">
    <property type="entry name" value="AcylCo_DH/oxidase_C"/>
</dbReference>
<dbReference type="SUPFAM" id="SSF56645">
    <property type="entry name" value="Acyl-CoA dehydrogenase NM domain-like"/>
    <property type="match status" value="1"/>
</dbReference>
<keyword evidence="3 5" id="KW-0285">Flavoprotein</keyword>
<name>A0A084T1F8_9BACT</name>
<comment type="caution">
    <text evidence="10">The sequence shown here is derived from an EMBL/GenBank/DDBJ whole genome shotgun (WGS) entry which is preliminary data.</text>
</comment>
<evidence type="ECO:0000256" key="2">
    <source>
        <dbReference type="ARBA" id="ARBA00009347"/>
    </source>
</evidence>
<dbReference type="GO" id="GO:0003995">
    <property type="term" value="F:acyl-CoA dehydrogenase activity"/>
    <property type="evidence" value="ECO:0007669"/>
    <property type="project" value="InterPro"/>
</dbReference>
<protein>
    <submittedName>
        <fullName evidence="10">Acyl-CoA dehydrogenase</fullName>
    </submittedName>
</protein>
<sequence length="553" mass="60647">MSFFQEPPRLGNQYDDDALLRGYLERVLPKEMRTGLEDEFRELGELGGGPLYQFQLGDRLNEPELTQWDAWGHRVDHIEVSPLWKEAETLAAKRGLVAVAYEQKNGDRSRIHQFALNYLVQPSLDVYSCPLAMTDGAARTLLSLGNPELIERALPHLTSRDPKTFWTSGQWMTERTGGSDVGLTQTAARQSPEGWRLYGTKWFTSATTAQMALTLGRPEGNGPGGKGLAIFYVETRGADGRLNGIQINRLKDKLGTRKVPTAELTLDGTLAVPVAGLTDGIRNMAWMLNVTRTWNAMGAAWSMRRALALARDYAKRRVQFGAPLAEKPLHVDTLAGLEAEFHGGFLLAFRAVELLGKMEARTATEEELLLQRLVTPLAKLTTGRQVVHVTSEAVESFGGAGYVEDTGLPRLLADAQVLSIWEGTTNVLSLDTLRAMAKGGALEALYADAERRLGAAKDAGLRPCVAAAQDSLEKARAWVMKAMENPAGVEAGARRFSLTLGRTYELALLVEHAQWCLDNGHGPRAMAAARRLMRNGVDLIADMDLDDARLLVS</sequence>
<dbReference type="SUPFAM" id="SSF47203">
    <property type="entry name" value="Acyl-CoA dehydrogenase C-terminal domain-like"/>
    <property type="match status" value="1"/>
</dbReference>
<dbReference type="EMBL" id="JPMI01000008">
    <property type="protein sequence ID" value="KFA94543.1"/>
    <property type="molecule type" value="Genomic_DNA"/>
</dbReference>
<dbReference type="InterPro" id="IPR053998">
    <property type="entry name" value="ACDH-11_C"/>
</dbReference>
<dbReference type="InterPro" id="IPR009100">
    <property type="entry name" value="AcylCoA_DH/oxidase_NM_dom_sf"/>
</dbReference>
<dbReference type="Gene3D" id="1.20.140.10">
    <property type="entry name" value="Butyryl-CoA Dehydrogenase, subunit A, domain 3"/>
    <property type="match status" value="1"/>
</dbReference>
<feature type="domain" description="Acyl-CoA dehydrogenase 11-like C-terminal" evidence="9">
    <location>
        <begin position="441"/>
        <end position="531"/>
    </location>
</feature>
<dbReference type="Pfam" id="PF02770">
    <property type="entry name" value="Acyl-CoA_dh_M"/>
    <property type="match status" value="1"/>
</dbReference>
<dbReference type="Pfam" id="PF22217">
    <property type="entry name" value="ACDH-11_C"/>
    <property type="match status" value="1"/>
</dbReference>
<dbReference type="InterPro" id="IPR006089">
    <property type="entry name" value="Acyl-CoA_DH_CS"/>
</dbReference>
<feature type="domain" description="Acyl-CoA dehydrogenase/oxidase C-terminal" evidence="6">
    <location>
        <begin position="279"/>
        <end position="434"/>
    </location>
</feature>
<dbReference type="PANTHER" id="PTHR42707">
    <property type="entry name" value="ACYL-COA DEHYDROGENASE"/>
    <property type="match status" value="1"/>
</dbReference>
<dbReference type="Pfam" id="PF00441">
    <property type="entry name" value="Acyl-CoA_dh_1"/>
    <property type="match status" value="1"/>
</dbReference>
<dbReference type="InterPro" id="IPR036250">
    <property type="entry name" value="AcylCo_DH-like_C"/>
</dbReference>
<dbReference type="RefSeq" id="WP_043389157.1">
    <property type="nucleotide sequence ID" value="NZ_JPMI01000008.1"/>
</dbReference>
<dbReference type="PANTHER" id="PTHR42707:SF2">
    <property type="entry name" value="ACD11 DEHYDROGENASE"/>
    <property type="match status" value="1"/>
</dbReference>
<comment type="similarity">
    <text evidence="2 5">Belongs to the acyl-CoA dehydrogenase family.</text>
</comment>
<evidence type="ECO:0000259" key="7">
    <source>
        <dbReference type="Pfam" id="PF02770"/>
    </source>
</evidence>
<dbReference type="PROSITE" id="PS00073">
    <property type="entry name" value="ACYL_COA_DH_2"/>
    <property type="match status" value="1"/>
</dbReference>
<evidence type="ECO:0000259" key="8">
    <source>
        <dbReference type="Pfam" id="PF18158"/>
    </source>
</evidence>
<comment type="cofactor">
    <cofactor evidence="1 5">
        <name>FAD</name>
        <dbReference type="ChEBI" id="CHEBI:57692"/>
    </cofactor>
</comment>
<organism evidence="10 11">
    <name type="scientific">Archangium violaceum Cb vi76</name>
    <dbReference type="NCBI Taxonomy" id="1406225"/>
    <lineage>
        <taxon>Bacteria</taxon>
        <taxon>Pseudomonadati</taxon>
        <taxon>Myxococcota</taxon>
        <taxon>Myxococcia</taxon>
        <taxon>Myxococcales</taxon>
        <taxon>Cystobacterineae</taxon>
        <taxon>Archangiaceae</taxon>
        <taxon>Archangium</taxon>
    </lineage>
</organism>
<keyword evidence="5" id="KW-0560">Oxidoreductase</keyword>
<evidence type="ECO:0000259" key="6">
    <source>
        <dbReference type="Pfam" id="PF00441"/>
    </source>
</evidence>
<dbReference type="InterPro" id="IPR006091">
    <property type="entry name" value="Acyl-CoA_Oxase/DH_mid-dom"/>
</dbReference>
<proteinExistence type="inferred from homology"/>
<dbReference type="AlphaFoldDB" id="A0A084T1F8"/>
<dbReference type="Pfam" id="PF18158">
    <property type="entry name" value="AidB_N"/>
    <property type="match status" value="1"/>
</dbReference>
<dbReference type="Gene3D" id="2.40.110.20">
    <property type="match status" value="1"/>
</dbReference>
<keyword evidence="4 5" id="KW-0274">FAD</keyword>
<accession>A0A084T1F8</accession>
<dbReference type="Proteomes" id="UP000028547">
    <property type="component" value="Unassembled WGS sequence"/>
</dbReference>
<evidence type="ECO:0000256" key="1">
    <source>
        <dbReference type="ARBA" id="ARBA00001974"/>
    </source>
</evidence>
<dbReference type="InterPro" id="IPR052904">
    <property type="entry name" value="Acyl-CoA_dehydrogenase-like"/>
</dbReference>